<proteinExistence type="predicted"/>
<protein>
    <submittedName>
        <fullName evidence="1">Uncharacterized protein</fullName>
    </submittedName>
</protein>
<evidence type="ECO:0000313" key="1">
    <source>
        <dbReference type="EMBL" id="SDX17784.1"/>
    </source>
</evidence>
<dbReference type="Proteomes" id="UP000198534">
    <property type="component" value="Unassembled WGS sequence"/>
</dbReference>
<reference evidence="1 2" key="1">
    <citation type="submission" date="2016-10" db="EMBL/GenBank/DDBJ databases">
        <authorList>
            <person name="de Groot N.N."/>
        </authorList>
    </citation>
    <scope>NUCLEOTIDE SEQUENCE [LARGE SCALE GENOMIC DNA]</scope>
    <source>
        <strain evidence="1 2">DSM 45610</strain>
    </source>
</reference>
<dbReference type="EMBL" id="FNNQ01000011">
    <property type="protein sequence ID" value="SDX17784.1"/>
    <property type="molecule type" value="Genomic_DNA"/>
</dbReference>
<sequence length="67" mass="7401">MWRVTGWNEDRFLLVLEGKTVLPLALSDHVAIAEENLAGEDQDVQHLAAETAVIRSGSAFSIKNGFY</sequence>
<evidence type="ECO:0000313" key="2">
    <source>
        <dbReference type="Proteomes" id="UP000198534"/>
    </source>
</evidence>
<gene>
    <name evidence="1" type="ORF">SAMN05444487_111103</name>
</gene>
<keyword evidence="2" id="KW-1185">Reference proteome</keyword>
<accession>A0A1H2ZLP1</accession>
<organism evidence="1 2">
    <name type="scientific">Marininema mesophilum</name>
    <dbReference type="NCBI Taxonomy" id="1048340"/>
    <lineage>
        <taxon>Bacteria</taxon>
        <taxon>Bacillati</taxon>
        <taxon>Bacillota</taxon>
        <taxon>Bacilli</taxon>
        <taxon>Bacillales</taxon>
        <taxon>Thermoactinomycetaceae</taxon>
        <taxon>Marininema</taxon>
    </lineage>
</organism>
<dbReference type="AlphaFoldDB" id="A0A1H2ZLP1"/>
<name>A0A1H2ZLP1_9BACL</name>